<dbReference type="STRING" id="1313304.CALK_1986"/>
<accession>U7D6A6</accession>
<keyword evidence="2" id="KW-1185">Reference proteome</keyword>
<evidence type="ECO:0000313" key="2">
    <source>
        <dbReference type="Proteomes" id="UP000017148"/>
    </source>
</evidence>
<dbReference type="EMBL" id="ASJR01000019">
    <property type="protein sequence ID" value="ERP31106.1"/>
    <property type="molecule type" value="Genomic_DNA"/>
</dbReference>
<reference evidence="1 2" key="1">
    <citation type="journal article" date="2013" name="Environ. Microbiol.">
        <title>Genome analysis of Chitinivibrio alkaliphilus gen. nov., sp. nov., a novel extremely haloalkaliphilic anaerobic chitinolytic bacterium from the candidate phylum Termite Group 3.</title>
        <authorList>
            <person name="Sorokin D.Y."/>
            <person name="Gumerov V.M."/>
            <person name="Rakitin A.L."/>
            <person name="Beletsky A.V."/>
            <person name="Damste J.S."/>
            <person name="Muyzer G."/>
            <person name="Mardanov A.V."/>
            <person name="Ravin N.V."/>
        </authorList>
    </citation>
    <scope>NUCLEOTIDE SEQUENCE [LARGE SCALE GENOMIC DNA]</scope>
    <source>
        <strain evidence="1 2">ACht1</strain>
    </source>
</reference>
<sequence>MLIEAPGFDPLFEKKRAHTFHKSNERVEHIFKNLCKHGHVHIQDTKTAALLCNGSLYSVVMEWLQQNRTQPLTEYAYPIIIFNLNAFQLKYVEEMVQTYITETISDIDTFFHFNKWV</sequence>
<protein>
    <submittedName>
        <fullName evidence="1">Uncharacterized protein</fullName>
    </submittedName>
</protein>
<dbReference type="eggNOG" id="COG1309">
    <property type="taxonomic scope" value="Bacteria"/>
</dbReference>
<organism evidence="1 2">
    <name type="scientific">Chitinivibrio alkaliphilus ACht1</name>
    <dbReference type="NCBI Taxonomy" id="1313304"/>
    <lineage>
        <taxon>Bacteria</taxon>
        <taxon>Pseudomonadati</taxon>
        <taxon>Fibrobacterota</taxon>
        <taxon>Chitinivibrionia</taxon>
        <taxon>Chitinivibrionales</taxon>
        <taxon>Chitinivibrionaceae</taxon>
        <taxon>Chitinivibrio</taxon>
    </lineage>
</organism>
<comment type="caution">
    <text evidence="1">The sequence shown here is derived from an EMBL/GenBank/DDBJ whole genome shotgun (WGS) entry which is preliminary data.</text>
</comment>
<dbReference type="Proteomes" id="UP000017148">
    <property type="component" value="Unassembled WGS sequence"/>
</dbReference>
<evidence type="ECO:0000313" key="1">
    <source>
        <dbReference type="EMBL" id="ERP31106.1"/>
    </source>
</evidence>
<proteinExistence type="predicted"/>
<name>U7D6A6_9BACT</name>
<dbReference type="AlphaFoldDB" id="U7D6A6"/>
<gene>
    <name evidence="1" type="ORF">CALK_1986</name>
</gene>